<dbReference type="Pfam" id="PF16153">
    <property type="entry name" value="DUF4861"/>
    <property type="match status" value="1"/>
</dbReference>
<evidence type="ECO:0000313" key="2">
    <source>
        <dbReference type="EMBL" id="MCF2949596.1"/>
    </source>
</evidence>
<comment type="caution">
    <text evidence="2">The sequence shown here is derived from an EMBL/GenBank/DDBJ whole genome shotgun (WGS) entry which is preliminary data.</text>
</comment>
<keyword evidence="3" id="KW-1185">Reference proteome</keyword>
<dbReference type="Gene3D" id="1.50.10.10">
    <property type="match status" value="1"/>
</dbReference>
<dbReference type="Pfam" id="PF07470">
    <property type="entry name" value="Glyco_hydro_88"/>
    <property type="match status" value="1"/>
</dbReference>
<evidence type="ECO:0000256" key="1">
    <source>
        <dbReference type="ARBA" id="ARBA00022801"/>
    </source>
</evidence>
<dbReference type="InterPro" id="IPR052043">
    <property type="entry name" value="PolySaccharide_Degr_Enz"/>
</dbReference>
<dbReference type="InterPro" id="IPR012341">
    <property type="entry name" value="6hp_glycosidase-like_sf"/>
</dbReference>
<dbReference type="PANTHER" id="PTHR33886">
    <property type="entry name" value="UNSATURATED RHAMNOGALACTURONAN HYDROLASE (EUROFUNG)"/>
    <property type="match status" value="1"/>
</dbReference>
<protein>
    <submittedName>
        <fullName evidence="2">DUF4861 family protein</fullName>
    </submittedName>
</protein>
<evidence type="ECO:0000313" key="3">
    <source>
        <dbReference type="Proteomes" id="UP001521137"/>
    </source>
</evidence>
<dbReference type="InterPro" id="IPR010905">
    <property type="entry name" value="Glyco_hydro_88"/>
</dbReference>
<dbReference type="InterPro" id="IPR008928">
    <property type="entry name" value="6-hairpin_glycosidase_sf"/>
</dbReference>
<keyword evidence="1" id="KW-0378">Hydrolase</keyword>
<sequence length="844" mass="95386">MIRIQKVGYAAFSLIVLFNLLTACKDTTKASVEELGGQKAITQNNWLASAEVHNPSLFERNDELTYLSFYDLGLDSDFTGFLSVKQGEDVLPSQVIDNDLDGKFDGLIFATNFQAGETKQFVINQGDKSTHKLVKRTQAEISHKIGGEWGPHEKYTDGKFKGYTGGNFVNVDTLTPEKHYTDHSNWIRYEGPGIESDKVGYRIYLDHRNGFDIFGKLTPEPVLQNVGQDGYASYHELQPWGMDLLKVGSSLGAGGFGLWHNDTLSLVSDVDSWTATIHANGALSSHFSIDYQAWKSDIGQQDLKAFVSMQAGSRLAKLTLDMSAPVETMAIGVVKHKDTEFIQGDIDITGKAYSFIASWGKQSLDGGQLGMAVFFRRELLKEVTQDKKNYLAIMSPKGNPTPNNPNAMQLDYYFAAVWDEESGIHNKQDFVAYLEQEAEKLTVKPRIRLKTKASKSAIAETVTADNALNWARLLADSELKRKGYTYRYDGWDINRKRLPKFEYDIVGLTPHTFYLLGEITGEDKYQEMLHKVTGSFIEDDGTIKRYKLSNYNIDAVSPGVAVLALYKETKEQKYKTAIDTLRQQLKEQPKTTEGAFWHKKKYTSQVWLDGVYMGMPFLAEYSNLFEDGHSLDEVVNEFVLTQKYLKDKATGYYYHAWDEAKQQDWADPETGLSPEFWARGMGWMVMSLVDVLELIPESKTELRAPLLQIAQEVAVSLEQAMDKETQTWWQVMDKPHVVGNYRESSASAMFTYFYAKAIKNGYIDDKYKAVAQKAYQGLIKEFVLVHSDGTVSMTNQCYVAGLGFGRDGSYQYYMSEPIWKNDAKGNIAFIRASMAMHELLLVKQ</sequence>
<proteinExistence type="predicted"/>
<dbReference type="PANTHER" id="PTHR33886:SF8">
    <property type="entry name" value="UNSATURATED RHAMNOGALACTURONAN HYDROLASE (EUROFUNG)"/>
    <property type="match status" value="1"/>
</dbReference>
<dbReference type="EMBL" id="JAKGAS010000009">
    <property type="protein sequence ID" value="MCF2949596.1"/>
    <property type="molecule type" value="Genomic_DNA"/>
</dbReference>
<name>A0ABS9D9N8_9ALTE</name>
<gene>
    <name evidence="2" type="ORF">L0668_15855</name>
</gene>
<dbReference type="RefSeq" id="WP_235313700.1">
    <property type="nucleotide sequence ID" value="NZ_JAKGAS010000009.1"/>
</dbReference>
<dbReference type="SUPFAM" id="SSF48208">
    <property type="entry name" value="Six-hairpin glycosidases"/>
    <property type="match status" value="1"/>
</dbReference>
<reference evidence="2 3" key="1">
    <citation type="submission" date="2022-01" db="EMBL/GenBank/DDBJ databases">
        <title>Paraglaciecola sp. G1-23.</title>
        <authorList>
            <person name="Jin M.S."/>
            <person name="Han D.M."/>
            <person name="Kim H.M."/>
            <person name="Jeon C.O."/>
        </authorList>
    </citation>
    <scope>NUCLEOTIDE SEQUENCE [LARGE SCALE GENOMIC DNA]</scope>
    <source>
        <strain evidence="2 3">G1-23</strain>
    </source>
</reference>
<dbReference type="InterPro" id="IPR032342">
    <property type="entry name" value="DUF4861"/>
</dbReference>
<dbReference type="Proteomes" id="UP001521137">
    <property type="component" value="Unassembled WGS sequence"/>
</dbReference>
<organism evidence="2 3">
    <name type="scientific">Paraglaciecola algarum</name>
    <dbReference type="NCBI Taxonomy" id="3050085"/>
    <lineage>
        <taxon>Bacteria</taxon>
        <taxon>Pseudomonadati</taxon>
        <taxon>Pseudomonadota</taxon>
        <taxon>Gammaproteobacteria</taxon>
        <taxon>Alteromonadales</taxon>
        <taxon>Alteromonadaceae</taxon>
        <taxon>Paraglaciecola</taxon>
    </lineage>
</organism>
<dbReference type="PROSITE" id="PS51257">
    <property type="entry name" value="PROKAR_LIPOPROTEIN"/>
    <property type="match status" value="1"/>
</dbReference>
<accession>A0ABS9D9N8</accession>